<feature type="transmembrane region" description="Helical" evidence="1">
    <location>
        <begin position="7"/>
        <end position="29"/>
    </location>
</feature>
<keyword evidence="1" id="KW-0472">Membrane</keyword>
<evidence type="ECO:0000259" key="2">
    <source>
        <dbReference type="Pfam" id="PF25967"/>
    </source>
</evidence>
<dbReference type="GO" id="GO:1990281">
    <property type="term" value="C:efflux pump complex"/>
    <property type="evidence" value="ECO:0007669"/>
    <property type="project" value="TreeGrafter"/>
</dbReference>
<reference evidence="3 4" key="1">
    <citation type="submission" date="2014-05" db="EMBL/GenBank/DDBJ databases">
        <title>Cellulosimicrobium funkei U11 genome.</title>
        <authorList>
            <person name="Hu C."/>
            <person name="Gong Y."/>
            <person name="Wan W."/>
            <person name="Jiang M."/>
        </authorList>
    </citation>
    <scope>NUCLEOTIDE SEQUENCE [LARGE SCALE GENOMIC DNA]</scope>
    <source>
        <strain evidence="3 4">U11</strain>
    </source>
</reference>
<protein>
    <recommendedName>
        <fullName evidence="2">Multidrug resistance protein MdtA-like C-terminal permuted SH3 domain-containing protein</fullName>
    </recommendedName>
</protein>
<keyword evidence="4" id="KW-1185">Reference proteome</keyword>
<comment type="caution">
    <text evidence="3">The sequence shown here is derived from an EMBL/GenBank/DDBJ whole genome shotgun (WGS) entry which is preliminary data.</text>
</comment>
<keyword evidence="1" id="KW-1133">Transmembrane helix</keyword>
<dbReference type="GO" id="GO:0015562">
    <property type="term" value="F:efflux transmembrane transporter activity"/>
    <property type="evidence" value="ECO:0007669"/>
    <property type="project" value="TreeGrafter"/>
</dbReference>
<dbReference type="Gene3D" id="2.40.420.20">
    <property type="match status" value="1"/>
</dbReference>
<dbReference type="RefSeq" id="WP_047234078.1">
    <property type="nucleotide sequence ID" value="NZ_JNBQ01000032.1"/>
</dbReference>
<keyword evidence="1" id="KW-0812">Transmembrane</keyword>
<evidence type="ECO:0000313" key="3">
    <source>
        <dbReference type="EMBL" id="KLN33519.1"/>
    </source>
</evidence>
<accession>A0A0H2KNX0</accession>
<name>A0A0H2KNX0_9MICO</name>
<dbReference type="PANTHER" id="PTHR30469">
    <property type="entry name" value="MULTIDRUG RESISTANCE PROTEIN MDTA"/>
    <property type="match status" value="1"/>
</dbReference>
<dbReference type="EMBL" id="JNBQ01000032">
    <property type="protein sequence ID" value="KLN33519.1"/>
    <property type="molecule type" value="Genomic_DNA"/>
</dbReference>
<dbReference type="Pfam" id="PF25967">
    <property type="entry name" value="RND-MFP_C"/>
    <property type="match status" value="1"/>
</dbReference>
<dbReference type="AlphaFoldDB" id="A0A0H2KNX0"/>
<evidence type="ECO:0000256" key="1">
    <source>
        <dbReference type="SAM" id="Phobius"/>
    </source>
</evidence>
<dbReference type="Proteomes" id="UP000035265">
    <property type="component" value="Unassembled WGS sequence"/>
</dbReference>
<evidence type="ECO:0000313" key="4">
    <source>
        <dbReference type="Proteomes" id="UP000035265"/>
    </source>
</evidence>
<proteinExistence type="predicted"/>
<organism evidence="3 4">
    <name type="scientific">Cellulosimicrobium funkei</name>
    <dbReference type="NCBI Taxonomy" id="264251"/>
    <lineage>
        <taxon>Bacteria</taxon>
        <taxon>Bacillati</taxon>
        <taxon>Actinomycetota</taxon>
        <taxon>Actinomycetes</taxon>
        <taxon>Micrococcales</taxon>
        <taxon>Promicromonosporaceae</taxon>
        <taxon>Cellulosimicrobium</taxon>
    </lineage>
</organism>
<sequence>MGITRRIVFPALRIVVWGVIATALAVIAFRSAPEPPADPAVPSAELVEPRVAVTTGDVTNTVTLTGQVVADPAASQKVTQRGVVTAVHAKPGDVVKAGAPLLEVTLEEPREPLTETDPETGEVTVTERRPKVTRETVKATTAGTVATFTALKDQEVAVGEDFASISPGTLSVTGSMVAEQQFRLLQIPTEATVTVTGGPAPFTCTNLRMGTAAAPAGAPEEGATDPAAGATSASVTCAVPGDVTVFAGLAAELEITAGSVEGALVVPVTAVLGRVEQGKVWVVGADGEPEERAVTLGLTDGSVVQVTEGLAEGDEVLEFVPGQDVVPVLDGMVGTDDSGEAGY</sequence>
<dbReference type="PATRIC" id="fig|264251.5.peg.3503"/>
<gene>
    <name evidence="3" type="ORF">FB00_17270</name>
</gene>
<dbReference type="InterPro" id="IPR058627">
    <property type="entry name" value="MdtA-like_C"/>
</dbReference>
<dbReference type="Gene3D" id="2.40.50.100">
    <property type="match status" value="1"/>
</dbReference>
<feature type="domain" description="Multidrug resistance protein MdtA-like C-terminal permuted SH3" evidence="2">
    <location>
        <begin position="263"/>
        <end position="316"/>
    </location>
</feature>
<dbReference type="STRING" id="264251.FB00_17270"/>